<evidence type="ECO:0000313" key="3">
    <source>
        <dbReference type="Proteomes" id="UP000765509"/>
    </source>
</evidence>
<feature type="region of interest" description="Disordered" evidence="1">
    <location>
        <begin position="1"/>
        <end position="33"/>
    </location>
</feature>
<dbReference type="Proteomes" id="UP000765509">
    <property type="component" value="Unassembled WGS sequence"/>
</dbReference>
<keyword evidence="3" id="KW-1185">Reference proteome</keyword>
<dbReference type="EMBL" id="AVOT02027724">
    <property type="protein sequence ID" value="MBW0519909.1"/>
    <property type="molecule type" value="Genomic_DNA"/>
</dbReference>
<comment type="caution">
    <text evidence="2">The sequence shown here is derived from an EMBL/GenBank/DDBJ whole genome shotgun (WGS) entry which is preliminary data.</text>
</comment>
<proteinExistence type="predicted"/>
<gene>
    <name evidence="2" type="ORF">O181_059624</name>
</gene>
<reference evidence="2" key="1">
    <citation type="submission" date="2021-03" db="EMBL/GenBank/DDBJ databases">
        <title>Draft genome sequence of rust myrtle Austropuccinia psidii MF-1, a brazilian biotype.</title>
        <authorList>
            <person name="Quecine M.C."/>
            <person name="Pachon D.M.R."/>
            <person name="Bonatelli M.L."/>
            <person name="Correr F.H."/>
            <person name="Franceschini L.M."/>
            <person name="Leite T.F."/>
            <person name="Margarido G.R.A."/>
            <person name="Almeida C.A."/>
            <person name="Ferrarezi J.A."/>
            <person name="Labate C.A."/>
        </authorList>
    </citation>
    <scope>NUCLEOTIDE SEQUENCE</scope>
    <source>
        <strain evidence="2">MF-1</strain>
    </source>
</reference>
<accession>A0A9Q3HYT7</accession>
<dbReference type="AlphaFoldDB" id="A0A9Q3HYT7"/>
<organism evidence="2 3">
    <name type="scientific">Austropuccinia psidii MF-1</name>
    <dbReference type="NCBI Taxonomy" id="1389203"/>
    <lineage>
        <taxon>Eukaryota</taxon>
        <taxon>Fungi</taxon>
        <taxon>Dikarya</taxon>
        <taxon>Basidiomycota</taxon>
        <taxon>Pucciniomycotina</taxon>
        <taxon>Pucciniomycetes</taxon>
        <taxon>Pucciniales</taxon>
        <taxon>Sphaerophragmiaceae</taxon>
        <taxon>Austropuccinia</taxon>
    </lineage>
</organism>
<feature type="compositionally biased region" description="Pro residues" evidence="1">
    <location>
        <begin position="12"/>
        <end position="23"/>
    </location>
</feature>
<name>A0A9Q3HYT7_9BASI</name>
<evidence type="ECO:0000256" key="1">
    <source>
        <dbReference type="SAM" id="MobiDB-lite"/>
    </source>
</evidence>
<protein>
    <submittedName>
        <fullName evidence="2">Uncharacterized protein</fullName>
    </submittedName>
</protein>
<evidence type="ECO:0000313" key="2">
    <source>
        <dbReference type="EMBL" id="MBW0519909.1"/>
    </source>
</evidence>
<sequence>MTLPPFVKPSQPDDPPIPGPSPSSEPHEDISTCEPEPELLVLHPLHNHHQQYARQIPPCVPPPSTPTQEIPPIAPKNPTANSLNSNNEACQEFTDRQATLMIPQSIVNKSINQILLEHCQLLHMIPFVDVTHQNEMHQEFQEELNSLLGQALEAYSKEDIIRIVSKYLYKKNKKNCIISSFYLS</sequence>